<dbReference type="EMBL" id="WHPN01000271">
    <property type="protein sequence ID" value="KAF4408545.1"/>
    <property type="molecule type" value="Genomic_DNA"/>
</dbReference>
<organism evidence="2 3">
    <name type="scientific">Streptomyces lycii</name>
    <dbReference type="NCBI Taxonomy" id="2654337"/>
    <lineage>
        <taxon>Bacteria</taxon>
        <taxon>Bacillati</taxon>
        <taxon>Actinomycetota</taxon>
        <taxon>Actinomycetes</taxon>
        <taxon>Kitasatosporales</taxon>
        <taxon>Streptomycetaceae</taxon>
        <taxon>Streptomyces</taxon>
    </lineage>
</organism>
<sequence>MLLTLACLGGVGACSQEEPSGAEGSGARAGGDGNDADKPEGIGDEFPEKDVIISASCTPGTKTADDWYGGVISVDGWEPGSFKHVAHTEFRLPDTALVGMTDDTAIAALCHPAEKGDISSMRSLFDRDFTKIAVVTVDQQTGDPHVGYVDRQGKFTDLTGEAEADFGEDPEEKAAAFSPEGDAVWLTYNDGEETVVASRPVDGGHELVDHGRVPYGDLITTVGTPTKAVLGDHITLSPDGQHLATGRGVVKVPQERVFLASTVTEEDNVIGTDCTTVGWVDDDTVLCTELSNYSRVDLGPNAQPGEPILPENSDRLFTTAASPGGEQISFITEDGDLYEHWITDTTPGSTPEKVEPGGDFAALESTPVFIDWR</sequence>
<evidence type="ECO:0008006" key="4">
    <source>
        <dbReference type="Google" id="ProtNLM"/>
    </source>
</evidence>
<dbReference type="Proteomes" id="UP000621266">
    <property type="component" value="Unassembled WGS sequence"/>
</dbReference>
<evidence type="ECO:0000313" key="3">
    <source>
        <dbReference type="Proteomes" id="UP000621266"/>
    </source>
</evidence>
<gene>
    <name evidence="2" type="ORF">GCU69_14050</name>
</gene>
<keyword evidence="3" id="KW-1185">Reference proteome</keyword>
<evidence type="ECO:0000313" key="2">
    <source>
        <dbReference type="EMBL" id="KAF4408545.1"/>
    </source>
</evidence>
<protein>
    <recommendedName>
        <fullName evidence="4">WD40 repeat domain-containing protein</fullName>
    </recommendedName>
</protein>
<dbReference type="SUPFAM" id="SSF82171">
    <property type="entry name" value="DPP6 N-terminal domain-like"/>
    <property type="match status" value="1"/>
</dbReference>
<reference evidence="2 3" key="1">
    <citation type="submission" date="2019-10" db="EMBL/GenBank/DDBJ databases">
        <title>Streptomyces tenebrisbrunneis sp.nov., an endogenous actinomycete isolated from of Lycium ruthenicum.</title>
        <authorList>
            <person name="Ma L."/>
        </authorList>
    </citation>
    <scope>NUCLEOTIDE SEQUENCE [LARGE SCALE GENOMIC DNA]</scope>
    <source>
        <strain evidence="2 3">TRM 66187</strain>
    </source>
</reference>
<name>A0ABQ7FJJ2_9ACTN</name>
<evidence type="ECO:0000256" key="1">
    <source>
        <dbReference type="SAM" id="MobiDB-lite"/>
    </source>
</evidence>
<accession>A0ABQ7FJJ2</accession>
<feature type="compositionally biased region" description="Basic and acidic residues" evidence="1">
    <location>
        <begin position="35"/>
        <end position="49"/>
    </location>
</feature>
<feature type="region of interest" description="Disordered" evidence="1">
    <location>
        <begin position="14"/>
        <end position="49"/>
    </location>
</feature>
<dbReference type="RefSeq" id="WP_156206230.1">
    <property type="nucleotide sequence ID" value="NZ_WHPN01000271.1"/>
</dbReference>
<feature type="compositionally biased region" description="Gly residues" evidence="1">
    <location>
        <begin position="23"/>
        <end position="33"/>
    </location>
</feature>
<comment type="caution">
    <text evidence="2">The sequence shown here is derived from an EMBL/GenBank/DDBJ whole genome shotgun (WGS) entry which is preliminary data.</text>
</comment>
<proteinExistence type="predicted"/>